<gene>
    <name evidence="7" type="ORF">C8J26_1564</name>
    <name evidence="8" type="ORF">SPHINGO391_480123</name>
</gene>
<keyword evidence="5 6" id="KW-0472">Membrane</keyword>
<evidence type="ECO:0000256" key="4">
    <source>
        <dbReference type="ARBA" id="ARBA00022989"/>
    </source>
</evidence>
<feature type="transmembrane region" description="Helical" evidence="6">
    <location>
        <begin position="360"/>
        <end position="377"/>
    </location>
</feature>
<protein>
    <submittedName>
        <fullName evidence="7">MFS transporter</fullName>
    </submittedName>
</protein>
<feature type="transmembrane region" description="Helical" evidence="6">
    <location>
        <begin position="229"/>
        <end position="255"/>
    </location>
</feature>
<organism evidence="7 9">
    <name type="scientific">Sphingomonas aurantiaca</name>
    <dbReference type="NCBI Taxonomy" id="185949"/>
    <lineage>
        <taxon>Bacteria</taxon>
        <taxon>Pseudomonadati</taxon>
        <taxon>Pseudomonadota</taxon>
        <taxon>Alphaproteobacteria</taxon>
        <taxon>Sphingomonadales</taxon>
        <taxon>Sphingomonadaceae</taxon>
        <taxon>Sphingomonas</taxon>
    </lineage>
</organism>
<evidence type="ECO:0000256" key="6">
    <source>
        <dbReference type="SAM" id="Phobius"/>
    </source>
</evidence>
<feature type="transmembrane region" description="Helical" evidence="6">
    <location>
        <begin position="424"/>
        <end position="446"/>
    </location>
</feature>
<accession>A0A2T5GPI7</accession>
<dbReference type="Gene3D" id="1.20.1250.20">
    <property type="entry name" value="MFS general substrate transporter like domains"/>
    <property type="match status" value="1"/>
</dbReference>
<dbReference type="Pfam" id="PF07690">
    <property type="entry name" value="MFS_1"/>
    <property type="match status" value="1"/>
</dbReference>
<dbReference type="GO" id="GO:0022857">
    <property type="term" value="F:transmembrane transporter activity"/>
    <property type="evidence" value="ECO:0007669"/>
    <property type="project" value="InterPro"/>
</dbReference>
<feature type="transmembrane region" description="Helical" evidence="6">
    <location>
        <begin position="108"/>
        <end position="126"/>
    </location>
</feature>
<dbReference type="GO" id="GO:0016020">
    <property type="term" value="C:membrane"/>
    <property type="evidence" value="ECO:0007669"/>
    <property type="project" value="UniProtKB-SubCell"/>
</dbReference>
<evidence type="ECO:0000256" key="3">
    <source>
        <dbReference type="ARBA" id="ARBA00022692"/>
    </source>
</evidence>
<keyword evidence="3 6" id="KW-0812">Transmembrane</keyword>
<feature type="transmembrane region" description="Helical" evidence="6">
    <location>
        <begin position="197"/>
        <end position="217"/>
    </location>
</feature>
<dbReference type="EMBL" id="QAOG01000002">
    <property type="protein sequence ID" value="PTQ61237.1"/>
    <property type="molecule type" value="Genomic_DNA"/>
</dbReference>
<feature type="transmembrane region" description="Helical" evidence="6">
    <location>
        <begin position="389"/>
        <end position="412"/>
    </location>
</feature>
<evidence type="ECO:0000313" key="7">
    <source>
        <dbReference type="EMBL" id="PTQ61237.1"/>
    </source>
</evidence>
<dbReference type="EMBL" id="CABVLI010000043">
    <property type="protein sequence ID" value="VVT24579.1"/>
    <property type="molecule type" value="Genomic_DNA"/>
</dbReference>
<name>A0A2T5GPI7_9SPHN</name>
<evidence type="ECO:0000313" key="8">
    <source>
        <dbReference type="EMBL" id="VVT24579.1"/>
    </source>
</evidence>
<comment type="subcellular location">
    <subcellularLocation>
        <location evidence="1">Membrane</location>
        <topology evidence="1">Multi-pass membrane protein</topology>
    </subcellularLocation>
</comment>
<feature type="transmembrane region" description="Helical" evidence="6">
    <location>
        <begin position="40"/>
        <end position="58"/>
    </location>
</feature>
<accession>A0A5E7ZZP2</accession>
<reference evidence="7 9" key="1">
    <citation type="submission" date="2018-04" db="EMBL/GenBank/DDBJ databases">
        <title>Genomic Encyclopedia of Type Strains, Phase III (KMG-III): the genomes of soil and plant-associated and newly described type strains.</title>
        <authorList>
            <person name="Whitman W."/>
        </authorList>
    </citation>
    <scope>NUCLEOTIDE SEQUENCE [LARGE SCALE GENOMIC DNA]</scope>
    <source>
        <strain evidence="7 9">MA101b</strain>
    </source>
</reference>
<dbReference type="AlphaFoldDB" id="A0A2T5GPI7"/>
<feature type="transmembrane region" description="Helical" evidence="6">
    <location>
        <begin position="292"/>
        <end position="312"/>
    </location>
</feature>
<dbReference type="RefSeq" id="WP_107957389.1">
    <property type="nucleotide sequence ID" value="NZ_JAPZPS010000004.1"/>
</dbReference>
<keyword evidence="4 6" id="KW-1133">Transmembrane helix</keyword>
<evidence type="ECO:0000256" key="5">
    <source>
        <dbReference type="ARBA" id="ARBA00023136"/>
    </source>
</evidence>
<evidence type="ECO:0000313" key="10">
    <source>
        <dbReference type="Proteomes" id="UP000326857"/>
    </source>
</evidence>
<dbReference type="Proteomes" id="UP000326857">
    <property type="component" value="Unassembled WGS sequence"/>
</dbReference>
<evidence type="ECO:0000313" key="9">
    <source>
        <dbReference type="Proteomes" id="UP000244189"/>
    </source>
</evidence>
<dbReference type="PANTHER" id="PTHR42718:SF9">
    <property type="entry name" value="MAJOR FACILITATOR SUPERFAMILY MULTIDRUG TRANSPORTER MFSC"/>
    <property type="match status" value="1"/>
</dbReference>
<dbReference type="Proteomes" id="UP000244189">
    <property type="component" value="Unassembled WGS sequence"/>
</dbReference>
<dbReference type="SUPFAM" id="SSF103473">
    <property type="entry name" value="MFS general substrate transporter"/>
    <property type="match status" value="1"/>
</dbReference>
<keyword evidence="2" id="KW-0813">Transport</keyword>
<dbReference type="PANTHER" id="PTHR42718">
    <property type="entry name" value="MAJOR FACILITATOR SUPERFAMILY MULTIDRUG TRANSPORTER MFSC"/>
    <property type="match status" value="1"/>
</dbReference>
<feature type="transmembrane region" description="Helical" evidence="6">
    <location>
        <begin position="132"/>
        <end position="154"/>
    </location>
</feature>
<feature type="transmembrane region" description="Helical" evidence="6">
    <location>
        <begin position="261"/>
        <end position="280"/>
    </location>
</feature>
<keyword evidence="9" id="KW-1185">Reference proteome</keyword>
<reference evidence="8 10" key="2">
    <citation type="submission" date="2019-09" db="EMBL/GenBank/DDBJ databases">
        <authorList>
            <person name="Dittami M. S."/>
        </authorList>
    </citation>
    <scope>NUCLEOTIDE SEQUENCE [LARGE SCALE GENOMIC DNA]</scope>
    <source>
        <strain evidence="8">SPHINGO391</strain>
    </source>
</reference>
<feature type="transmembrane region" description="Helical" evidence="6">
    <location>
        <begin position="78"/>
        <end position="96"/>
    </location>
</feature>
<feature type="transmembrane region" description="Helical" evidence="6">
    <location>
        <begin position="332"/>
        <end position="353"/>
    </location>
</feature>
<feature type="transmembrane region" description="Helical" evidence="6">
    <location>
        <begin position="517"/>
        <end position="537"/>
    </location>
</feature>
<evidence type="ECO:0000256" key="2">
    <source>
        <dbReference type="ARBA" id="ARBA00022448"/>
    </source>
</evidence>
<dbReference type="InterPro" id="IPR011701">
    <property type="entry name" value="MFS"/>
</dbReference>
<feature type="transmembrane region" description="Helical" evidence="6">
    <location>
        <begin position="166"/>
        <end position="185"/>
    </location>
</feature>
<dbReference type="InterPro" id="IPR036259">
    <property type="entry name" value="MFS_trans_sf"/>
</dbReference>
<proteinExistence type="predicted"/>
<evidence type="ECO:0000256" key="1">
    <source>
        <dbReference type="ARBA" id="ARBA00004141"/>
    </source>
</evidence>
<sequence>MIARRIRDFLSEEDWQFAEHERPALPGSPGSPLHPRHRQIAYALIGILLGLTVGFGNALISANTYTLQGALGLDPAEIAWLPTVYVMTNVSINLLMIKFRAQFGLRPFAMIFLILYVLITLAHLFVHGFATAIAVRAISGMAGAALSSLCLYYVMQSLPAKWRLKGVVLGIGIPQCATPLARLFSPDLLAMSQWRTLYLFELGLALLSLAAVAALRLPPTTRSKAFEPLDFLTFVLFAGSTALFAAVLGLGRIVWWTNAPWIGWALIAAIPMFAAALVVEHHRANPLLNTRWLGSADIVRFTIVIVMARIVLSEQTYASVGLLTVLGQNNDQLVPFFLIIFVASVAGVIASAVTLDVERLGHPIMLAIGLVAVAAWFDSYATSLTRAPQMYVTQAIIGFSATFFLGPALLFGMTRALKEGAGHIISFIALFGIINSLGGLGGTALLGSYQVIREKANSVALVQQISPTDPIVAQRIAAGGAAVSRVIVDPTLRSAEGAAILSQTTTREANVLAYDDVFRLIAVLAGGTFGYLLFLLARRARRERRARLEGTT</sequence>